<dbReference type="RefSeq" id="WP_149604813.1">
    <property type="nucleotide sequence ID" value="NZ_SEUJ01000022.1"/>
</dbReference>
<reference evidence="1 2" key="1">
    <citation type="submission" date="2019-01" db="EMBL/GenBank/DDBJ databases">
        <title>Genome sequences of marine Pseudoalteromonas species.</title>
        <authorList>
            <person name="Boraston A.B."/>
            <person name="Hehemann J.-H."/>
            <person name="Vickers C.J."/>
            <person name="Salama-Alber O."/>
            <person name="Abe K."/>
            <person name="Hettle A.J."/>
        </authorList>
    </citation>
    <scope>NUCLEOTIDE SEQUENCE [LARGE SCALE GENOMIC DNA]</scope>
    <source>
        <strain evidence="1 2">PS47</strain>
    </source>
</reference>
<comment type="caution">
    <text evidence="1">The sequence shown here is derived from an EMBL/GenBank/DDBJ whole genome shotgun (WGS) entry which is preliminary data.</text>
</comment>
<evidence type="ECO:0000313" key="1">
    <source>
        <dbReference type="EMBL" id="KAA1166829.1"/>
    </source>
</evidence>
<name>A0ABQ6RNI8_9GAMM</name>
<protein>
    <submittedName>
        <fullName evidence="1">Uncharacterized protein</fullName>
    </submittedName>
</protein>
<accession>A0ABQ6RNI8</accession>
<sequence length="78" mass="9570">MLEDNVVQQYEYLFYQISKMTEVLWLHDTGERTLEDSARNSLIKVRAREFKKLSEIIQQHSEVHEWYQEKNHERTKNT</sequence>
<evidence type="ECO:0000313" key="2">
    <source>
        <dbReference type="Proteomes" id="UP000322915"/>
    </source>
</evidence>
<gene>
    <name evidence="1" type="ORF">EU509_00150</name>
</gene>
<dbReference type="EMBL" id="SEUJ01000022">
    <property type="protein sequence ID" value="KAA1166829.1"/>
    <property type="molecule type" value="Genomic_DNA"/>
</dbReference>
<proteinExistence type="predicted"/>
<dbReference type="Proteomes" id="UP000322915">
    <property type="component" value="Unassembled WGS sequence"/>
</dbReference>
<keyword evidence="2" id="KW-1185">Reference proteome</keyword>
<organism evidence="1 2">
    <name type="scientific">Pseudoalteromonas fuliginea</name>
    <dbReference type="NCBI Taxonomy" id="1872678"/>
    <lineage>
        <taxon>Bacteria</taxon>
        <taxon>Pseudomonadati</taxon>
        <taxon>Pseudomonadota</taxon>
        <taxon>Gammaproteobacteria</taxon>
        <taxon>Alteromonadales</taxon>
        <taxon>Pseudoalteromonadaceae</taxon>
        <taxon>Pseudoalteromonas</taxon>
    </lineage>
</organism>